<evidence type="ECO:0000313" key="4">
    <source>
        <dbReference type="Proteomes" id="UP001168821"/>
    </source>
</evidence>
<dbReference type="AlphaFoldDB" id="A0AA38MCI8"/>
<feature type="compositionally biased region" description="Acidic residues" evidence="1">
    <location>
        <begin position="87"/>
        <end position="100"/>
    </location>
</feature>
<feature type="signal peptide" evidence="2">
    <location>
        <begin position="1"/>
        <end position="17"/>
    </location>
</feature>
<feature type="chain" id="PRO_5041315206" evidence="2">
    <location>
        <begin position="18"/>
        <end position="107"/>
    </location>
</feature>
<keyword evidence="2" id="KW-0732">Signal</keyword>
<name>A0AA38MCI8_9CUCU</name>
<dbReference type="EMBL" id="JALNTZ010000005">
    <property type="protein sequence ID" value="KAJ3651815.1"/>
    <property type="molecule type" value="Genomic_DNA"/>
</dbReference>
<proteinExistence type="predicted"/>
<accession>A0AA38MCI8</accession>
<evidence type="ECO:0000313" key="3">
    <source>
        <dbReference type="EMBL" id="KAJ3651815.1"/>
    </source>
</evidence>
<protein>
    <submittedName>
        <fullName evidence="3">Uncharacterized protein</fullName>
    </submittedName>
</protein>
<dbReference type="Proteomes" id="UP001168821">
    <property type="component" value="Unassembled WGS sequence"/>
</dbReference>
<sequence>MKPSVVFLMMGLTISSALFIPVHRHRLAKDPKLPSCFWIVVYKTVPVPVTYVPPPVVMPTQPPMTTTPVGIDERNTSTPPPETTEAAAEEVTEAAAEEMTEAPAEEK</sequence>
<comment type="caution">
    <text evidence="3">The sequence shown here is derived from an EMBL/GenBank/DDBJ whole genome shotgun (WGS) entry which is preliminary data.</text>
</comment>
<feature type="region of interest" description="Disordered" evidence="1">
    <location>
        <begin position="54"/>
        <end position="107"/>
    </location>
</feature>
<keyword evidence="4" id="KW-1185">Reference proteome</keyword>
<organism evidence="3 4">
    <name type="scientific">Zophobas morio</name>
    <dbReference type="NCBI Taxonomy" id="2755281"/>
    <lineage>
        <taxon>Eukaryota</taxon>
        <taxon>Metazoa</taxon>
        <taxon>Ecdysozoa</taxon>
        <taxon>Arthropoda</taxon>
        <taxon>Hexapoda</taxon>
        <taxon>Insecta</taxon>
        <taxon>Pterygota</taxon>
        <taxon>Neoptera</taxon>
        <taxon>Endopterygota</taxon>
        <taxon>Coleoptera</taxon>
        <taxon>Polyphaga</taxon>
        <taxon>Cucujiformia</taxon>
        <taxon>Tenebrionidae</taxon>
        <taxon>Zophobas</taxon>
    </lineage>
</organism>
<evidence type="ECO:0000256" key="1">
    <source>
        <dbReference type="SAM" id="MobiDB-lite"/>
    </source>
</evidence>
<evidence type="ECO:0000256" key="2">
    <source>
        <dbReference type="SAM" id="SignalP"/>
    </source>
</evidence>
<reference evidence="3" key="1">
    <citation type="journal article" date="2023" name="G3 (Bethesda)">
        <title>Whole genome assemblies of Zophobas morio and Tenebrio molitor.</title>
        <authorList>
            <person name="Kaur S."/>
            <person name="Stinson S.A."/>
            <person name="diCenzo G.C."/>
        </authorList>
    </citation>
    <scope>NUCLEOTIDE SEQUENCE</scope>
    <source>
        <strain evidence="3">QUZm001</strain>
    </source>
</reference>
<gene>
    <name evidence="3" type="ORF">Zmor_017824</name>
</gene>